<name>A0A200Q807_MACCD</name>
<dbReference type="InterPro" id="IPR021714">
    <property type="entry name" value="URB1_N"/>
</dbReference>
<gene>
    <name evidence="2" type="ORF">BVC80_1737g20</name>
</gene>
<dbReference type="OrthoDB" id="1743654at2759"/>
<dbReference type="STRING" id="56857.A0A200Q807"/>
<dbReference type="PANTHER" id="PTHR13500">
    <property type="entry name" value="NUCLEOLAR PRERIBOSOMAL-ASSOCIATED PROTEIN 1"/>
    <property type="match status" value="1"/>
</dbReference>
<keyword evidence="3" id="KW-1185">Reference proteome</keyword>
<proteinExistence type="predicted"/>
<sequence>MVCTDPCNGLMPDIKVQSNPLKGNRKRLLDLMKKLKATDIGYHRDLLLAIVNGRPSFGSAYMDEFPYNLEPRSSPTWFAAVSLVADLVSSASTSYNFGSLPSQKHDPPTLDSFEVQCMLKCIIPRAFSRGVINRGLQHDVLLVRHGCVRFLLEALKLLDNLISAIDCISHSNNSVVNNWLSLKQDIQDEARALLPDPQVLFL</sequence>
<dbReference type="InParanoid" id="A0A200Q807"/>
<dbReference type="GO" id="GO:0000463">
    <property type="term" value="P:maturation of LSU-rRNA from tricistronic rRNA transcript (SSU-rRNA, 5.8S rRNA, LSU-rRNA)"/>
    <property type="evidence" value="ECO:0007669"/>
    <property type="project" value="TreeGrafter"/>
</dbReference>
<dbReference type="Proteomes" id="UP000195402">
    <property type="component" value="Unassembled WGS sequence"/>
</dbReference>
<organism evidence="2 3">
    <name type="scientific">Macleaya cordata</name>
    <name type="common">Five-seeded plume-poppy</name>
    <name type="synonym">Bocconia cordata</name>
    <dbReference type="NCBI Taxonomy" id="56857"/>
    <lineage>
        <taxon>Eukaryota</taxon>
        <taxon>Viridiplantae</taxon>
        <taxon>Streptophyta</taxon>
        <taxon>Embryophyta</taxon>
        <taxon>Tracheophyta</taxon>
        <taxon>Spermatophyta</taxon>
        <taxon>Magnoliopsida</taxon>
        <taxon>Ranunculales</taxon>
        <taxon>Papaveraceae</taxon>
        <taxon>Papaveroideae</taxon>
        <taxon>Macleaya</taxon>
    </lineage>
</organism>
<dbReference type="GO" id="GO:0000466">
    <property type="term" value="P:maturation of 5.8S rRNA from tricistronic rRNA transcript (SSU-rRNA, 5.8S rRNA, LSU-rRNA)"/>
    <property type="evidence" value="ECO:0007669"/>
    <property type="project" value="TreeGrafter"/>
</dbReference>
<dbReference type="GO" id="GO:0005730">
    <property type="term" value="C:nucleolus"/>
    <property type="evidence" value="ECO:0007669"/>
    <property type="project" value="TreeGrafter"/>
</dbReference>
<comment type="caution">
    <text evidence="2">The sequence shown here is derived from an EMBL/GenBank/DDBJ whole genome shotgun (WGS) entry which is preliminary data.</text>
</comment>
<protein>
    <submittedName>
        <fullName evidence="2">Nucleolar pre-ribosomal-associated protein 1</fullName>
    </submittedName>
</protein>
<reference evidence="2 3" key="1">
    <citation type="journal article" date="2017" name="Mol. Plant">
        <title>The Genome of Medicinal Plant Macleaya cordata Provides New Insights into Benzylisoquinoline Alkaloids Metabolism.</title>
        <authorList>
            <person name="Liu X."/>
            <person name="Liu Y."/>
            <person name="Huang P."/>
            <person name="Ma Y."/>
            <person name="Qing Z."/>
            <person name="Tang Q."/>
            <person name="Cao H."/>
            <person name="Cheng P."/>
            <person name="Zheng Y."/>
            <person name="Yuan Z."/>
            <person name="Zhou Y."/>
            <person name="Liu J."/>
            <person name="Tang Z."/>
            <person name="Zhuo Y."/>
            <person name="Zhang Y."/>
            <person name="Yu L."/>
            <person name="Huang J."/>
            <person name="Yang P."/>
            <person name="Peng Q."/>
            <person name="Zhang J."/>
            <person name="Jiang W."/>
            <person name="Zhang Z."/>
            <person name="Lin K."/>
            <person name="Ro D.K."/>
            <person name="Chen X."/>
            <person name="Xiong X."/>
            <person name="Shang Y."/>
            <person name="Huang S."/>
            <person name="Zeng J."/>
        </authorList>
    </citation>
    <scope>NUCLEOTIDE SEQUENCE [LARGE SCALE GENOMIC DNA]</scope>
    <source>
        <strain evidence="3">cv. BLH2017</strain>
        <tissue evidence="2">Root</tissue>
    </source>
</reference>
<accession>A0A200Q807</accession>
<dbReference type="PANTHER" id="PTHR13500:SF0">
    <property type="entry name" value="NUCLEOLAR PRE-RIBOSOMAL-ASSOCIATED PROTEIN 1"/>
    <property type="match status" value="1"/>
</dbReference>
<dbReference type="EMBL" id="MVGT01002770">
    <property type="protein sequence ID" value="OVA06613.1"/>
    <property type="molecule type" value="Genomic_DNA"/>
</dbReference>
<dbReference type="AlphaFoldDB" id="A0A200Q807"/>
<dbReference type="Pfam" id="PF11707">
    <property type="entry name" value="Npa1"/>
    <property type="match status" value="1"/>
</dbReference>
<evidence type="ECO:0000259" key="1">
    <source>
        <dbReference type="Pfam" id="PF11707"/>
    </source>
</evidence>
<feature type="domain" description="URB1 N-terminal" evidence="1">
    <location>
        <begin position="2"/>
        <end position="79"/>
    </location>
</feature>
<evidence type="ECO:0000313" key="2">
    <source>
        <dbReference type="EMBL" id="OVA06613.1"/>
    </source>
</evidence>
<dbReference type="InterPro" id="IPR039844">
    <property type="entry name" value="URB1"/>
</dbReference>
<evidence type="ECO:0000313" key="3">
    <source>
        <dbReference type="Proteomes" id="UP000195402"/>
    </source>
</evidence>